<reference evidence="2 3" key="1">
    <citation type="submission" date="2019-08" db="EMBL/GenBank/DDBJ databases">
        <authorList>
            <person name="Seo M.-J."/>
        </authorList>
    </citation>
    <scope>NUCLEOTIDE SEQUENCE [LARGE SCALE GENOMIC DNA]</scope>
    <source>
        <strain evidence="2 3">KIGAM108</strain>
    </source>
</reference>
<proteinExistence type="predicted"/>
<comment type="caution">
    <text evidence="2">The sequence shown here is derived from an EMBL/GenBank/DDBJ whole genome shotgun (WGS) entry which is preliminary data.</text>
</comment>
<dbReference type="EMBL" id="VTHL01000040">
    <property type="protein sequence ID" value="TYZ05771.1"/>
    <property type="molecule type" value="Genomic_DNA"/>
</dbReference>
<organism evidence="2 3">
    <name type="scientific">Hymenobacter lutimineralis</name>
    <dbReference type="NCBI Taxonomy" id="2606448"/>
    <lineage>
        <taxon>Bacteria</taxon>
        <taxon>Pseudomonadati</taxon>
        <taxon>Bacteroidota</taxon>
        <taxon>Cytophagia</taxon>
        <taxon>Cytophagales</taxon>
        <taxon>Hymenobacteraceae</taxon>
        <taxon>Hymenobacter</taxon>
    </lineage>
</organism>
<dbReference type="Proteomes" id="UP000322791">
    <property type="component" value="Unassembled WGS sequence"/>
</dbReference>
<gene>
    <name evidence="2" type="ORF">FY528_20940</name>
</gene>
<evidence type="ECO:0000256" key="1">
    <source>
        <dbReference type="SAM" id="MobiDB-lite"/>
    </source>
</evidence>
<dbReference type="AlphaFoldDB" id="A0A5D6UQ39"/>
<evidence type="ECO:0000313" key="2">
    <source>
        <dbReference type="EMBL" id="TYZ05771.1"/>
    </source>
</evidence>
<sequence length="203" mass="22787">MYSPWNGAWIGIPAQLEYIDPQLVLTPAQVPPDVLDYDCGQLRNTHPDDALQHGNVGTIQDFANANNGLTRSDIIGQRGYQRMGPMISLPYGPSIRYIRDPQNPDVIIDLRHMLVVAYQGPFAGNSIEIIQGMGSEQSAYDHQDYFSNSLGYRFYELYISQIRAQPSSFTSLVVQFLTQPQSQSGASHRTRNNDPNLINQRCP</sequence>
<evidence type="ECO:0000313" key="3">
    <source>
        <dbReference type="Proteomes" id="UP000322791"/>
    </source>
</evidence>
<accession>A0A5D6UQ39</accession>
<feature type="region of interest" description="Disordered" evidence="1">
    <location>
        <begin position="183"/>
        <end position="203"/>
    </location>
</feature>
<protein>
    <submittedName>
        <fullName evidence="2">Uncharacterized protein</fullName>
    </submittedName>
</protein>
<name>A0A5D6UQ39_9BACT</name>
<keyword evidence="3" id="KW-1185">Reference proteome</keyword>